<evidence type="ECO:0000313" key="1">
    <source>
        <dbReference type="EMBL" id="SDT47311.1"/>
    </source>
</evidence>
<name>A0A1H2AN18_9BRAD</name>
<evidence type="ECO:0000313" key="2">
    <source>
        <dbReference type="Proteomes" id="UP000243904"/>
    </source>
</evidence>
<gene>
    <name evidence="1" type="ORF">SAMN05444158_6305</name>
</gene>
<dbReference type="Proteomes" id="UP000243904">
    <property type="component" value="Chromosome I"/>
</dbReference>
<proteinExistence type="predicted"/>
<keyword evidence="2" id="KW-1185">Reference proteome</keyword>
<accession>A0A1H2AN18</accession>
<dbReference type="EMBL" id="LT629750">
    <property type="protein sequence ID" value="SDT47311.1"/>
    <property type="molecule type" value="Genomic_DNA"/>
</dbReference>
<reference evidence="2" key="1">
    <citation type="submission" date="2016-10" db="EMBL/GenBank/DDBJ databases">
        <authorList>
            <person name="Varghese N."/>
            <person name="Submissions S."/>
        </authorList>
    </citation>
    <scope>NUCLEOTIDE SEQUENCE [LARGE SCALE GENOMIC DNA]</scope>
    <source>
        <strain evidence="2">GAS369</strain>
    </source>
</reference>
<protein>
    <submittedName>
        <fullName evidence="1">Uncharacterized protein</fullName>
    </submittedName>
</protein>
<organism evidence="1 2">
    <name type="scientific">Bradyrhizobium canariense</name>
    <dbReference type="NCBI Taxonomy" id="255045"/>
    <lineage>
        <taxon>Bacteria</taxon>
        <taxon>Pseudomonadati</taxon>
        <taxon>Pseudomonadota</taxon>
        <taxon>Alphaproteobacteria</taxon>
        <taxon>Hyphomicrobiales</taxon>
        <taxon>Nitrobacteraceae</taxon>
        <taxon>Bradyrhizobium</taxon>
    </lineage>
</organism>
<sequence>MEFFGGTGAGLKVSGRYRADFERQLDLKRYPHVTLISCVTGRTQDNDRYNMFYIFYVSLGTEALALKPWR</sequence>
<dbReference type="AlphaFoldDB" id="A0A1H2AN18"/>